<proteinExistence type="predicted"/>
<protein>
    <submittedName>
        <fullName evidence="2">Uncharacterized protein</fullName>
    </submittedName>
</protein>
<evidence type="ECO:0000313" key="3">
    <source>
        <dbReference type="Proteomes" id="UP001549076"/>
    </source>
</evidence>
<dbReference type="RefSeq" id="WP_354192880.1">
    <property type="nucleotide sequence ID" value="NZ_JBEPML010000002.1"/>
</dbReference>
<feature type="region of interest" description="Disordered" evidence="1">
    <location>
        <begin position="20"/>
        <end position="53"/>
    </location>
</feature>
<feature type="compositionally biased region" description="Basic and acidic residues" evidence="1">
    <location>
        <begin position="41"/>
        <end position="53"/>
    </location>
</feature>
<accession>A0ABV2MXS7</accession>
<sequence length="309" mass="33848">MACDKLAGIIPRAASVVRGRALQTPSASSDDSATGSGWEIHAPDDRRDGAKSPEDRRLMRLNRYVLPGTSEQTQDVATFAPRRPVCCCRSGHVLIHKPSVIFVLRAPVGSSRRGFSFIRDYPPSQLILSVCAFSFLTFIRLRILSAHTHHEEAPADLVDLRGNGTMAADTKTIDRIKSLRREAAAIAGFHALYSEKYSPDSHCDKKGYGFGGDDRFAAFTINSKFESHAGYYGNSSCSRILNVYDREIVEKAFVKALNIHQKELFATAARLMREEAASLTDQAAKEIEALKSLLDTALADVAEAQSEAA</sequence>
<comment type="caution">
    <text evidence="2">The sequence shown here is derived from an EMBL/GenBank/DDBJ whole genome shotgun (WGS) entry which is preliminary data.</text>
</comment>
<evidence type="ECO:0000256" key="1">
    <source>
        <dbReference type="SAM" id="MobiDB-lite"/>
    </source>
</evidence>
<dbReference type="EMBL" id="JBEPML010000002">
    <property type="protein sequence ID" value="MET3790692.1"/>
    <property type="molecule type" value="Genomic_DNA"/>
</dbReference>
<evidence type="ECO:0000313" key="2">
    <source>
        <dbReference type="EMBL" id="MET3790692.1"/>
    </source>
</evidence>
<dbReference type="Proteomes" id="UP001549076">
    <property type="component" value="Unassembled WGS sequence"/>
</dbReference>
<keyword evidence="3" id="KW-1185">Reference proteome</keyword>
<name>A0ABV2MXS7_9HYPH</name>
<gene>
    <name evidence="2" type="ORF">ABID37_000883</name>
</gene>
<feature type="compositionally biased region" description="Low complexity" evidence="1">
    <location>
        <begin position="24"/>
        <end position="37"/>
    </location>
</feature>
<organism evidence="2 3">
    <name type="scientific">Aquamicrobium terrae</name>
    <dbReference type="NCBI Taxonomy" id="1324945"/>
    <lineage>
        <taxon>Bacteria</taxon>
        <taxon>Pseudomonadati</taxon>
        <taxon>Pseudomonadota</taxon>
        <taxon>Alphaproteobacteria</taxon>
        <taxon>Hyphomicrobiales</taxon>
        <taxon>Phyllobacteriaceae</taxon>
        <taxon>Aquamicrobium</taxon>
    </lineage>
</organism>
<reference evidence="2 3" key="1">
    <citation type="submission" date="2024-06" db="EMBL/GenBank/DDBJ databases">
        <title>Genomic Encyclopedia of Type Strains, Phase IV (KMG-IV): sequencing the most valuable type-strain genomes for metagenomic binning, comparative biology and taxonomic classification.</title>
        <authorList>
            <person name="Goeker M."/>
        </authorList>
    </citation>
    <scope>NUCLEOTIDE SEQUENCE [LARGE SCALE GENOMIC DNA]</scope>
    <source>
        <strain evidence="2 3">DSM 27865</strain>
    </source>
</reference>